<dbReference type="Pfam" id="PF05299">
    <property type="entry name" value="Peptidase_M61"/>
    <property type="match status" value="1"/>
</dbReference>
<keyword evidence="1" id="KW-0732">Signal</keyword>
<dbReference type="InterPro" id="IPR007963">
    <property type="entry name" value="Peptidase_M61_catalytic"/>
</dbReference>
<dbReference type="SUPFAM" id="SSF50156">
    <property type="entry name" value="PDZ domain-like"/>
    <property type="match status" value="1"/>
</dbReference>
<comment type="caution">
    <text evidence="3">The sequence shown here is derived from an EMBL/GenBank/DDBJ whole genome shotgun (WGS) entry which is preliminary data.</text>
</comment>
<keyword evidence="4" id="KW-1185">Reference proteome</keyword>
<name>A0A2S7EZ47_9XANT</name>
<dbReference type="InterPro" id="IPR036034">
    <property type="entry name" value="PDZ_sf"/>
</dbReference>
<accession>A0A2S7EZ47</accession>
<organism evidence="3 4">
    <name type="scientific">Xanthomonas hyacinthi</name>
    <dbReference type="NCBI Taxonomy" id="56455"/>
    <lineage>
        <taxon>Bacteria</taxon>
        <taxon>Pseudomonadati</taxon>
        <taxon>Pseudomonadota</taxon>
        <taxon>Gammaproteobacteria</taxon>
        <taxon>Lysobacterales</taxon>
        <taxon>Lysobacteraceae</taxon>
        <taxon>Xanthomonas</taxon>
    </lineage>
</organism>
<dbReference type="Proteomes" id="UP000238261">
    <property type="component" value="Unassembled WGS sequence"/>
</dbReference>
<evidence type="ECO:0000256" key="1">
    <source>
        <dbReference type="SAM" id="SignalP"/>
    </source>
</evidence>
<dbReference type="EMBL" id="MDEG01000004">
    <property type="protein sequence ID" value="PPU98437.1"/>
    <property type="molecule type" value="Genomic_DNA"/>
</dbReference>
<dbReference type="OrthoDB" id="1467486at2"/>
<sequence>MTAPTSRWLPLALLLAPACAALAAESPKAPIPLDVVLTPKADAGRIGALQVHLHLPAPRVAAGAPLLRMPVELVSTPTAAYRAEQIQVRDARGALPLRAIDEAPDPSGTYRNYLATRASVGDVDVDYATPPRKVDADTRNGPLFDLRAQDGGLMGAGVYFMALPPGEAPRQIHLRWDLSALPAGARGVWSVGEGEQRATAPTDLLRFSYYAVGAMQRVPENDDDVFHFYWMDTPPFDAQLLAKQTGQLYRYMARFFGDDGSDYRAFARRNPYPAGGGTGLAHSFMFGYGPQGQTIAEGPQALLAHEMAHTWPKLDGEEHALTAWYTEGTAEFYSLLLSLRAGVYDKSAFLQAINHRADGYYDNPFRALDNTAAGERFWKDSRAQRVPYGRGFMYLVSVDAQLRQHGRQAHSVDDLVLEVLKRQRAGETIGVPEWRAMVVRELGADAGADFDAMVAGKLIVPPAPAFGCYRVVPAPHQPFELGFDRMRMGVVKNLLPESAAAHAGVQENDRIVEYTPLEQAMADEHTRMQLKLERDGKPLQVDYLPRSARVDAWRFAVDPALAARCSP</sequence>
<dbReference type="RefSeq" id="WP_046980458.1">
    <property type="nucleotide sequence ID" value="NZ_CP043476.1"/>
</dbReference>
<evidence type="ECO:0000313" key="3">
    <source>
        <dbReference type="EMBL" id="PPU98437.1"/>
    </source>
</evidence>
<proteinExistence type="predicted"/>
<dbReference type="Gene3D" id="1.10.390.10">
    <property type="entry name" value="Neutral Protease Domain 2"/>
    <property type="match status" value="1"/>
</dbReference>
<feature type="domain" description="Peptidase M61 catalytic" evidence="2">
    <location>
        <begin position="312"/>
        <end position="370"/>
    </location>
</feature>
<dbReference type="InterPro" id="IPR027268">
    <property type="entry name" value="Peptidase_M4/M1_CTD_sf"/>
</dbReference>
<evidence type="ECO:0000313" key="4">
    <source>
        <dbReference type="Proteomes" id="UP000238261"/>
    </source>
</evidence>
<feature type="chain" id="PRO_5015454826" description="Peptidase M61 catalytic domain-containing protein" evidence="1">
    <location>
        <begin position="24"/>
        <end position="567"/>
    </location>
</feature>
<gene>
    <name evidence="3" type="ORF">XhyaCFBP1156_06900</name>
</gene>
<protein>
    <recommendedName>
        <fullName evidence="2">Peptidase M61 catalytic domain-containing protein</fullName>
    </recommendedName>
</protein>
<dbReference type="AlphaFoldDB" id="A0A2S7EZ47"/>
<reference evidence="4" key="1">
    <citation type="submission" date="2016-08" db="EMBL/GenBank/DDBJ databases">
        <authorList>
            <person name="Merda D."/>
            <person name="Briand M."/>
            <person name="Taghouti G."/>
            <person name="Carrere S."/>
            <person name="Gouzy J."/>
            <person name="Portier P."/>
            <person name="Jacques M.-A."/>
            <person name="Fischer-Le Saux M."/>
        </authorList>
    </citation>
    <scope>NUCLEOTIDE SEQUENCE [LARGE SCALE GENOMIC DNA]</scope>
    <source>
        <strain evidence="4">CFBP1156</strain>
    </source>
</reference>
<evidence type="ECO:0000259" key="2">
    <source>
        <dbReference type="Pfam" id="PF05299"/>
    </source>
</evidence>
<feature type="signal peptide" evidence="1">
    <location>
        <begin position="1"/>
        <end position="23"/>
    </location>
</feature>